<proteinExistence type="predicted"/>
<evidence type="ECO:0000313" key="2">
    <source>
        <dbReference type="Proteomes" id="UP000176233"/>
    </source>
</evidence>
<reference evidence="1 2" key="1">
    <citation type="journal article" date="2016" name="Nat. Commun.">
        <title>Thousands of microbial genomes shed light on interconnected biogeochemical processes in an aquifer system.</title>
        <authorList>
            <person name="Anantharaman K."/>
            <person name="Brown C.T."/>
            <person name="Hug L.A."/>
            <person name="Sharon I."/>
            <person name="Castelle C.J."/>
            <person name="Probst A.J."/>
            <person name="Thomas B.C."/>
            <person name="Singh A."/>
            <person name="Wilkins M.J."/>
            <person name="Karaoz U."/>
            <person name="Brodie E.L."/>
            <person name="Williams K.H."/>
            <person name="Hubbard S.S."/>
            <person name="Banfield J.F."/>
        </authorList>
    </citation>
    <scope>NUCLEOTIDE SEQUENCE [LARGE SCALE GENOMIC DNA]</scope>
</reference>
<gene>
    <name evidence="1" type="ORF">A2660_00365</name>
</gene>
<dbReference type="Proteomes" id="UP000176233">
    <property type="component" value="Unassembled WGS sequence"/>
</dbReference>
<organism evidence="1 2">
    <name type="scientific">Candidatus Doudnabacteria bacterium RIFCSPHIGHO2_01_FULL_45_18</name>
    <dbReference type="NCBI Taxonomy" id="1817823"/>
    <lineage>
        <taxon>Bacteria</taxon>
        <taxon>Candidatus Doudnaibacteriota</taxon>
    </lineage>
</organism>
<name>A0A1F5NQY5_9BACT</name>
<protein>
    <submittedName>
        <fullName evidence="1">Uncharacterized protein</fullName>
    </submittedName>
</protein>
<dbReference type="EMBL" id="MFEJ01000022">
    <property type="protein sequence ID" value="OGE80089.1"/>
    <property type="molecule type" value="Genomic_DNA"/>
</dbReference>
<evidence type="ECO:0000313" key="1">
    <source>
        <dbReference type="EMBL" id="OGE80089.1"/>
    </source>
</evidence>
<sequence>MSISNVLVIYEIAYKASQVRSKRAYKQFEIWVKDIVRTYHDAAIERVANMHLFRLRSQFAI</sequence>
<accession>A0A1F5NQY5</accession>
<comment type="caution">
    <text evidence="1">The sequence shown here is derived from an EMBL/GenBank/DDBJ whole genome shotgun (WGS) entry which is preliminary data.</text>
</comment>
<dbReference type="AlphaFoldDB" id="A0A1F5NQY5"/>